<keyword evidence="3" id="KW-1185">Reference proteome</keyword>
<reference evidence="2 3" key="1">
    <citation type="submission" date="2018-11" db="EMBL/GenBank/DDBJ databases">
        <title>Trebonia kvetii gen.nov., sp.nov., a novel acidophilic actinobacterium, and proposal of the new actinobacterial family Treboniaceae fam. nov.</title>
        <authorList>
            <person name="Rapoport D."/>
            <person name="Sagova-Mareckova M."/>
            <person name="Sedlacek I."/>
            <person name="Provaznik J."/>
            <person name="Kralova S."/>
            <person name="Pavlinic D."/>
            <person name="Benes V."/>
            <person name="Kopecky J."/>
        </authorList>
    </citation>
    <scope>NUCLEOTIDE SEQUENCE [LARGE SCALE GENOMIC DNA]</scope>
    <source>
        <strain evidence="2 3">15Tr583</strain>
    </source>
</reference>
<accession>A0A6P2C7S8</accession>
<dbReference type="RefSeq" id="WP_145850845.1">
    <property type="nucleotide sequence ID" value="NZ_RPFW01000001.1"/>
</dbReference>
<evidence type="ECO:0000313" key="2">
    <source>
        <dbReference type="EMBL" id="TVZ06091.1"/>
    </source>
</evidence>
<evidence type="ECO:0000256" key="1">
    <source>
        <dbReference type="SAM" id="SignalP"/>
    </source>
</evidence>
<organism evidence="2 3">
    <name type="scientific">Trebonia kvetii</name>
    <dbReference type="NCBI Taxonomy" id="2480626"/>
    <lineage>
        <taxon>Bacteria</taxon>
        <taxon>Bacillati</taxon>
        <taxon>Actinomycetota</taxon>
        <taxon>Actinomycetes</taxon>
        <taxon>Streptosporangiales</taxon>
        <taxon>Treboniaceae</taxon>
        <taxon>Trebonia</taxon>
    </lineage>
</organism>
<sequence length="132" mass="13521">MISILVAGAAVVTATAAPPTFGISVSPAVVTGPPSSVTTYTVNDAGKSPLTVRVQAVEERPVKGGGWTPYGEFDQATVSPERFTLEPGRSKAFKVTVRATDGYAHHIAVAAEVEGQAVKRGAAVLPTVAGIY</sequence>
<keyword evidence="1" id="KW-0732">Signal</keyword>
<comment type="caution">
    <text evidence="2">The sequence shown here is derived from an EMBL/GenBank/DDBJ whole genome shotgun (WGS) entry which is preliminary data.</text>
</comment>
<feature type="signal peptide" evidence="1">
    <location>
        <begin position="1"/>
        <end position="16"/>
    </location>
</feature>
<dbReference type="Proteomes" id="UP000460272">
    <property type="component" value="Unassembled WGS sequence"/>
</dbReference>
<gene>
    <name evidence="2" type="ORF">EAS64_01135</name>
</gene>
<dbReference type="EMBL" id="RPFW01000001">
    <property type="protein sequence ID" value="TVZ06091.1"/>
    <property type="molecule type" value="Genomic_DNA"/>
</dbReference>
<proteinExistence type="predicted"/>
<dbReference type="AlphaFoldDB" id="A0A6P2C7S8"/>
<name>A0A6P2C7S8_9ACTN</name>
<evidence type="ECO:0000313" key="3">
    <source>
        <dbReference type="Proteomes" id="UP000460272"/>
    </source>
</evidence>
<feature type="chain" id="PRO_5026805739" evidence="1">
    <location>
        <begin position="17"/>
        <end position="132"/>
    </location>
</feature>
<protein>
    <submittedName>
        <fullName evidence="2">Uncharacterized protein</fullName>
    </submittedName>
</protein>